<evidence type="ECO:0000313" key="2">
    <source>
        <dbReference type="Proteomes" id="UP000574067"/>
    </source>
</evidence>
<dbReference type="EMBL" id="JABBFW010000010">
    <property type="protein sequence ID" value="NML16477.1"/>
    <property type="molecule type" value="Genomic_DNA"/>
</dbReference>
<dbReference type="RefSeq" id="WP_169161380.1">
    <property type="nucleotide sequence ID" value="NZ_JABBFW010000010.1"/>
</dbReference>
<gene>
    <name evidence="1" type="ORF">HHL10_15950</name>
</gene>
<dbReference type="Proteomes" id="UP000574067">
    <property type="component" value="Unassembled WGS sequence"/>
</dbReference>
<evidence type="ECO:0000313" key="1">
    <source>
        <dbReference type="EMBL" id="NML16477.1"/>
    </source>
</evidence>
<sequence length="86" mass="9456">MKDLQEATEKICELKGSLVALDALITALLQVMPAQARAELSETFERYAEMARTVLLHAPISEHSIAAFERDVQRTSQLLTTPADAS</sequence>
<accession>A0A848F8L1</accession>
<proteinExistence type="predicted"/>
<name>A0A848F8L1_9BURK</name>
<protein>
    <submittedName>
        <fullName evidence="1">Uncharacterized protein</fullName>
    </submittedName>
</protein>
<keyword evidence="2" id="KW-1185">Reference proteome</keyword>
<organism evidence="1 2">
    <name type="scientific">Azohydromonas caseinilytica</name>
    <dbReference type="NCBI Taxonomy" id="2728836"/>
    <lineage>
        <taxon>Bacteria</taxon>
        <taxon>Pseudomonadati</taxon>
        <taxon>Pseudomonadota</taxon>
        <taxon>Betaproteobacteria</taxon>
        <taxon>Burkholderiales</taxon>
        <taxon>Sphaerotilaceae</taxon>
        <taxon>Azohydromonas</taxon>
    </lineage>
</organism>
<dbReference type="AlphaFoldDB" id="A0A848F8L1"/>
<reference evidence="1 2" key="1">
    <citation type="submission" date="2020-04" db="EMBL/GenBank/DDBJ databases">
        <title>Azohydromonas sp. isolated from soil.</title>
        <authorList>
            <person name="Dahal R.H."/>
        </authorList>
    </citation>
    <scope>NUCLEOTIDE SEQUENCE [LARGE SCALE GENOMIC DNA]</scope>
    <source>
        <strain evidence="1 2">G-1-1-14</strain>
    </source>
</reference>
<comment type="caution">
    <text evidence="1">The sequence shown here is derived from an EMBL/GenBank/DDBJ whole genome shotgun (WGS) entry which is preliminary data.</text>
</comment>